<evidence type="ECO:0000313" key="5">
    <source>
        <dbReference type="EMBL" id="KAL0636008.1"/>
    </source>
</evidence>
<dbReference type="PROSITE" id="PS00061">
    <property type="entry name" value="ADH_SHORT"/>
    <property type="match status" value="1"/>
</dbReference>
<comment type="caution">
    <text evidence="5">The sequence shown here is derived from an EMBL/GenBank/DDBJ whole genome shotgun (WGS) entry which is preliminary data.</text>
</comment>
<accession>A0ABR3GJI9</accession>
<reference evidence="5 6" key="1">
    <citation type="submission" date="2024-02" db="EMBL/GenBank/DDBJ databases">
        <title>Discinaceae phylogenomics.</title>
        <authorList>
            <person name="Dirks A.C."/>
            <person name="James T.Y."/>
        </authorList>
    </citation>
    <scope>NUCLEOTIDE SEQUENCE [LARGE SCALE GENOMIC DNA]</scope>
    <source>
        <strain evidence="5 6">ACD0624</strain>
    </source>
</reference>
<keyword evidence="2" id="KW-0521">NADP</keyword>
<dbReference type="EMBL" id="JBBBZM010000058">
    <property type="protein sequence ID" value="KAL0636008.1"/>
    <property type="molecule type" value="Genomic_DNA"/>
</dbReference>
<keyword evidence="6" id="KW-1185">Reference proteome</keyword>
<dbReference type="PANTHER" id="PTHR43008">
    <property type="entry name" value="BENZIL REDUCTASE"/>
    <property type="match status" value="1"/>
</dbReference>
<sequence length="255" mass="27521">MSTKPVIILTGASRGVGFAIAHYLLRAPTSARLLAVARSSAPLEKLKSEYPGQFEFVAGDLGNPATARAAVEKAVSVFGRIDSLIINHGVLDPVSKISDANVEEWRRSFDIGFFSAVDLVKESITELRKSKGRVIFVSSGAAVTGYQGWGAYGASKAAMNHLSITLAAEEPDITSIAIRPGVMDTQMQQEIREKHGQAMGDHHKRFTKLKEDEKLLRPEQPGHVIAKLALGGGNELSGQFLKYASSFILNNSETD</sequence>
<evidence type="ECO:0000313" key="6">
    <source>
        <dbReference type="Proteomes" id="UP001447188"/>
    </source>
</evidence>
<dbReference type="Proteomes" id="UP001447188">
    <property type="component" value="Unassembled WGS sequence"/>
</dbReference>
<evidence type="ECO:0000259" key="4">
    <source>
        <dbReference type="SMART" id="SM00822"/>
    </source>
</evidence>
<dbReference type="InterPro" id="IPR057326">
    <property type="entry name" value="KR_dom"/>
</dbReference>
<name>A0ABR3GJI9_9PEZI</name>
<dbReference type="InterPro" id="IPR002347">
    <property type="entry name" value="SDR_fam"/>
</dbReference>
<dbReference type="Gene3D" id="3.40.50.720">
    <property type="entry name" value="NAD(P)-binding Rossmann-like Domain"/>
    <property type="match status" value="1"/>
</dbReference>
<proteinExistence type="inferred from homology"/>
<feature type="domain" description="Ketoreductase" evidence="4">
    <location>
        <begin position="5"/>
        <end position="186"/>
    </location>
</feature>
<dbReference type="CDD" id="cd05367">
    <property type="entry name" value="SPR-like_SDR_c"/>
    <property type="match status" value="1"/>
</dbReference>
<dbReference type="SUPFAM" id="SSF51735">
    <property type="entry name" value="NAD(P)-binding Rossmann-fold domains"/>
    <property type="match status" value="1"/>
</dbReference>
<comment type="similarity">
    <text evidence="1">Belongs to the short-chain dehydrogenases/reductases (SDR) family.</text>
</comment>
<dbReference type="PRINTS" id="PR00081">
    <property type="entry name" value="GDHRDH"/>
</dbReference>
<evidence type="ECO:0000256" key="1">
    <source>
        <dbReference type="ARBA" id="ARBA00006484"/>
    </source>
</evidence>
<gene>
    <name evidence="5" type="ORF">Q9L58_005037</name>
</gene>
<dbReference type="SMART" id="SM00822">
    <property type="entry name" value="PKS_KR"/>
    <property type="match status" value="1"/>
</dbReference>
<dbReference type="Pfam" id="PF00106">
    <property type="entry name" value="adh_short"/>
    <property type="match status" value="1"/>
</dbReference>
<dbReference type="InterPro" id="IPR020904">
    <property type="entry name" value="Sc_DH/Rdtase_CS"/>
</dbReference>
<evidence type="ECO:0000256" key="2">
    <source>
        <dbReference type="ARBA" id="ARBA00022857"/>
    </source>
</evidence>
<dbReference type="InterPro" id="IPR036291">
    <property type="entry name" value="NAD(P)-bd_dom_sf"/>
</dbReference>
<protein>
    <recommendedName>
        <fullName evidence="4">Ketoreductase domain-containing protein</fullName>
    </recommendedName>
</protein>
<keyword evidence="3" id="KW-0560">Oxidoreductase</keyword>
<dbReference type="PANTHER" id="PTHR43008:SF8">
    <property type="entry name" value="BENZIL REDUCTASE ((S)-BENZOIN FORMING) IRC24"/>
    <property type="match status" value="1"/>
</dbReference>
<evidence type="ECO:0000256" key="3">
    <source>
        <dbReference type="ARBA" id="ARBA00023002"/>
    </source>
</evidence>
<organism evidence="5 6">
    <name type="scientific">Discina gigas</name>
    <dbReference type="NCBI Taxonomy" id="1032678"/>
    <lineage>
        <taxon>Eukaryota</taxon>
        <taxon>Fungi</taxon>
        <taxon>Dikarya</taxon>
        <taxon>Ascomycota</taxon>
        <taxon>Pezizomycotina</taxon>
        <taxon>Pezizomycetes</taxon>
        <taxon>Pezizales</taxon>
        <taxon>Discinaceae</taxon>
        <taxon>Discina</taxon>
    </lineage>
</organism>